<keyword evidence="2" id="KW-1185">Reference proteome</keyword>
<protein>
    <submittedName>
        <fullName evidence="1">Uncharacterized protein</fullName>
    </submittedName>
</protein>
<comment type="caution">
    <text evidence="1">The sequence shown here is derived from an EMBL/GenBank/DDBJ whole genome shotgun (WGS) entry which is preliminary data.</text>
</comment>
<name>A0A9P6G4E0_9PLEO</name>
<gene>
    <name evidence="1" type="ORF">PMIN01_13321</name>
</gene>
<dbReference type="OrthoDB" id="3799667at2759"/>
<evidence type="ECO:0000313" key="2">
    <source>
        <dbReference type="Proteomes" id="UP000756921"/>
    </source>
</evidence>
<dbReference type="Proteomes" id="UP000756921">
    <property type="component" value="Unassembled WGS sequence"/>
</dbReference>
<dbReference type="AlphaFoldDB" id="A0A9P6G4E0"/>
<organism evidence="1 2">
    <name type="scientific">Paraphaeosphaeria minitans</name>
    <dbReference type="NCBI Taxonomy" id="565426"/>
    <lineage>
        <taxon>Eukaryota</taxon>
        <taxon>Fungi</taxon>
        <taxon>Dikarya</taxon>
        <taxon>Ascomycota</taxon>
        <taxon>Pezizomycotina</taxon>
        <taxon>Dothideomycetes</taxon>
        <taxon>Pleosporomycetidae</taxon>
        <taxon>Pleosporales</taxon>
        <taxon>Massarineae</taxon>
        <taxon>Didymosphaeriaceae</taxon>
        <taxon>Paraphaeosphaeria</taxon>
    </lineage>
</organism>
<sequence>MRTCNHTSWLSFHGNDQIMFRQASTLSDIVTSFDAPAKRFPSLAVVIGNAGNALPSTRKCTNLQDQEGLSLQLDPDTAFSDQPALFAHENFSRRTKLSPEPMPSVCHRHAMRELQWQVSSLAEAVDSLYCRLVRPFADIVCFFAAADDGIPQIADKLVPWLEQSNSRNRRPLLYPRLLVILAPSEKRTPTQVKMQLVQLLKQQLKSPVIDSFSMVSVYIRHGSDQTLRDRIKRETDLAKDFRARNHISLNAVNFDRLFRHACDHFARTGEAQFDMLAASRLHRPVPRGLHIHLSDLLTNVDTYEDMTAFAAPFIARCLALDNYAWDVPYQ</sequence>
<evidence type="ECO:0000313" key="1">
    <source>
        <dbReference type="EMBL" id="KAF9728493.1"/>
    </source>
</evidence>
<accession>A0A9P6G4E0</accession>
<reference evidence="1" key="1">
    <citation type="journal article" date="2020" name="Mol. Plant Microbe Interact.">
        <title>Genome Sequence of the Biocontrol Agent Coniothyrium minitans strain Conio (IMI 134523).</title>
        <authorList>
            <person name="Patel D."/>
            <person name="Shittu T.A."/>
            <person name="Baroncelli R."/>
            <person name="Muthumeenakshi S."/>
            <person name="Osborne T.H."/>
            <person name="Janganan T.K."/>
            <person name="Sreenivasaprasad S."/>
        </authorList>
    </citation>
    <scope>NUCLEOTIDE SEQUENCE</scope>
    <source>
        <strain evidence="1">Conio</strain>
    </source>
</reference>
<dbReference type="EMBL" id="WJXW01000019">
    <property type="protein sequence ID" value="KAF9728493.1"/>
    <property type="molecule type" value="Genomic_DNA"/>
</dbReference>
<proteinExistence type="predicted"/>